<organism evidence="1 2">
    <name type="scientific">Aspergillus candidus</name>
    <dbReference type="NCBI Taxonomy" id="41067"/>
    <lineage>
        <taxon>Eukaryota</taxon>
        <taxon>Fungi</taxon>
        <taxon>Dikarya</taxon>
        <taxon>Ascomycota</taxon>
        <taxon>Pezizomycotina</taxon>
        <taxon>Eurotiomycetes</taxon>
        <taxon>Eurotiomycetidae</taxon>
        <taxon>Eurotiales</taxon>
        <taxon>Aspergillaceae</taxon>
        <taxon>Aspergillus</taxon>
        <taxon>Aspergillus subgen. Circumdati</taxon>
    </lineage>
</organism>
<sequence length="66" mass="7427">MRRELGRLRVPTNTQFWELIDHPKAAIPVAEFVVKSGLLGQFHAVDPAATGVTKQRRAEDDERGED</sequence>
<dbReference type="EMBL" id="KZ559119">
    <property type="protein sequence ID" value="PLB41693.1"/>
    <property type="molecule type" value="Genomic_DNA"/>
</dbReference>
<evidence type="ECO:0000313" key="2">
    <source>
        <dbReference type="Proteomes" id="UP000234585"/>
    </source>
</evidence>
<keyword evidence="2" id="KW-1185">Reference proteome</keyword>
<proteinExistence type="predicted"/>
<accession>A0A2I2FM47</accession>
<reference evidence="1 2" key="1">
    <citation type="submission" date="2017-12" db="EMBL/GenBank/DDBJ databases">
        <authorList>
            <consortium name="DOE Joint Genome Institute"/>
            <person name="Haridas S."/>
            <person name="Kjaerbolling I."/>
            <person name="Vesth T.C."/>
            <person name="Frisvad J.C."/>
            <person name="Nybo J.L."/>
            <person name="Theobald S."/>
            <person name="Kuo A."/>
            <person name="Bowyer P."/>
            <person name="Matsuda Y."/>
            <person name="Mondo S."/>
            <person name="Lyhne E.K."/>
            <person name="Kogle M.E."/>
            <person name="Clum A."/>
            <person name="Lipzen A."/>
            <person name="Salamov A."/>
            <person name="Ngan C.Y."/>
            <person name="Daum C."/>
            <person name="Chiniquy J."/>
            <person name="Barry K."/>
            <person name="LaButti K."/>
            <person name="Simmons B.A."/>
            <person name="Magnuson J.K."/>
            <person name="Mortensen U.H."/>
            <person name="Larsen T.O."/>
            <person name="Grigoriev I.V."/>
            <person name="Baker S.E."/>
            <person name="Andersen M.R."/>
            <person name="Nordberg H.P."/>
            <person name="Cantor M.N."/>
            <person name="Hua S.X."/>
        </authorList>
    </citation>
    <scope>NUCLEOTIDE SEQUENCE [LARGE SCALE GENOMIC DNA]</scope>
    <source>
        <strain evidence="1 2">CBS 102.13</strain>
    </source>
</reference>
<evidence type="ECO:0000313" key="1">
    <source>
        <dbReference type="EMBL" id="PLB41693.1"/>
    </source>
</evidence>
<dbReference type="RefSeq" id="XP_024675705.1">
    <property type="nucleotide sequence ID" value="XM_024820632.1"/>
</dbReference>
<dbReference type="OrthoDB" id="4509585at2759"/>
<dbReference type="Proteomes" id="UP000234585">
    <property type="component" value="Unassembled WGS sequence"/>
</dbReference>
<gene>
    <name evidence="1" type="ORF">BDW47DRAFT_98388</name>
</gene>
<name>A0A2I2FM47_ASPCN</name>
<dbReference type="GeneID" id="36527792"/>
<dbReference type="AlphaFoldDB" id="A0A2I2FM47"/>
<protein>
    <submittedName>
        <fullName evidence="1">Uncharacterized protein</fullName>
    </submittedName>
</protein>